<proteinExistence type="predicted"/>
<dbReference type="EMBL" id="ABXY01000001">
    <property type="protein sequence ID" value="EEB22533.1"/>
    <property type="molecule type" value="Genomic_DNA"/>
</dbReference>
<evidence type="ECO:0000313" key="3">
    <source>
        <dbReference type="Proteomes" id="UP000003882"/>
    </source>
</evidence>
<sequence>MTSFVDFICEDNAIEWVLPSPKEVIMADFDFGDGLRKVFLAGVGALATTVEKSQEIVDDLVKKGELTVEQGKALNAELKHKVAEVKEASDAKAAEEVKEAKPEAKAE</sequence>
<dbReference type="eggNOG" id="COG3937">
    <property type="taxonomic scope" value="Bacteria"/>
</dbReference>
<feature type="region of interest" description="Disordered" evidence="1">
    <location>
        <begin position="88"/>
        <end position="107"/>
    </location>
</feature>
<accession>B6XSG9</accession>
<dbReference type="Proteomes" id="UP000003882">
    <property type="component" value="Unassembled WGS sequence"/>
</dbReference>
<name>B6XSG9_9BIFI</name>
<comment type="caution">
    <text evidence="2">The sequence shown here is derived from an EMBL/GenBank/DDBJ whole genome shotgun (WGS) entry which is preliminary data.</text>
</comment>
<reference evidence="2 3" key="1">
    <citation type="submission" date="2008-10" db="EMBL/GenBank/DDBJ databases">
        <title>Draft genome sequence of Bifidobacterium catenulatum (DSM 16992).</title>
        <authorList>
            <person name="Sudarsanam P."/>
            <person name="Ley R."/>
            <person name="Guruge J."/>
            <person name="Turnbaugh P.J."/>
            <person name="Mahowald M."/>
            <person name="Liep D."/>
            <person name="Gordon J."/>
        </authorList>
    </citation>
    <scope>NUCLEOTIDE SEQUENCE [LARGE SCALE GENOMIC DNA]</scope>
    <source>
        <strain evidence="2 3">DSM 16992</strain>
    </source>
</reference>
<evidence type="ECO:0000256" key="1">
    <source>
        <dbReference type="SAM" id="MobiDB-lite"/>
    </source>
</evidence>
<protein>
    <submittedName>
        <fullName evidence="2">Uncharacterized protein</fullName>
    </submittedName>
</protein>
<organism evidence="2 3">
    <name type="scientific">Bifidobacterium catenulatum DSM 16992 = JCM 1194 = LMG 11043</name>
    <dbReference type="NCBI Taxonomy" id="566552"/>
    <lineage>
        <taxon>Bacteria</taxon>
        <taxon>Bacillati</taxon>
        <taxon>Actinomycetota</taxon>
        <taxon>Actinomycetes</taxon>
        <taxon>Bifidobacteriales</taxon>
        <taxon>Bifidobacteriaceae</taxon>
        <taxon>Bifidobacterium</taxon>
    </lineage>
</organism>
<reference evidence="2 3" key="2">
    <citation type="submission" date="2008-10" db="EMBL/GenBank/DDBJ databases">
        <authorList>
            <person name="Fulton L."/>
            <person name="Clifton S."/>
            <person name="Fulton B."/>
            <person name="Xu J."/>
            <person name="Minx P."/>
            <person name="Pepin K.H."/>
            <person name="Johnson M."/>
            <person name="Bhonagiri V."/>
            <person name="Nash W.E."/>
            <person name="Mardis E.R."/>
            <person name="Wilson R.K."/>
        </authorList>
    </citation>
    <scope>NUCLEOTIDE SEQUENCE [LARGE SCALE GENOMIC DNA]</scope>
    <source>
        <strain evidence="2 3">DSM 16992</strain>
    </source>
</reference>
<dbReference type="AlphaFoldDB" id="B6XSG9"/>
<evidence type="ECO:0000313" key="2">
    <source>
        <dbReference type="EMBL" id="EEB22533.1"/>
    </source>
</evidence>
<gene>
    <name evidence="2" type="ORF">BIFCAT_00169</name>
</gene>